<dbReference type="PROSITE" id="PS50106">
    <property type="entry name" value="PDZ"/>
    <property type="match status" value="2"/>
</dbReference>
<dbReference type="Gene3D" id="2.30.42.10">
    <property type="match status" value="2"/>
</dbReference>
<organism evidence="3">
    <name type="scientific">marine sediment metagenome</name>
    <dbReference type="NCBI Taxonomy" id="412755"/>
    <lineage>
        <taxon>unclassified sequences</taxon>
        <taxon>metagenomes</taxon>
        <taxon>ecological metagenomes</taxon>
    </lineage>
</organism>
<dbReference type="Pfam" id="PF13180">
    <property type="entry name" value="PDZ_2"/>
    <property type="match status" value="2"/>
</dbReference>
<reference evidence="3" key="1">
    <citation type="journal article" date="2014" name="Front. Microbiol.">
        <title>High frequency of phylogenetically diverse reductive dehalogenase-homologous genes in deep subseafloor sedimentary metagenomes.</title>
        <authorList>
            <person name="Kawai M."/>
            <person name="Futagami T."/>
            <person name="Toyoda A."/>
            <person name="Takaki Y."/>
            <person name="Nishi S."/>
            <person name="Hori S."/>
            <person name="Arai W."/>
            <person name="Tsubouchi T."/>
            <person name="Morono Y."/>
            <person name="Uchiyama I."/>
            <person name="Ito T."/>
            <person name="Fujiyama A."/>
            <person name="Inagaki F."/>
            <person name="Takami H."/>
        </authorList>
    </citation>
    <scope>NUCLEOTIDE SEQUENCE</scope>
    <source>
        <strain evidence="3">Expedition CK06-06</strain>
    </source>
</reference>
<dbReference type="PANTHER" id="PTHR22939:SF129">
    <property type="entry name" value="SERINE PROTEASE HTRA2, MITOCHONDRIAL"/>
    <property type="match status" value="1"/>
</dbReference>
<dbReference type="SMART" id="SM00228">
    <property type="entry name" value="PDZ"/>
    <property type="match status" value="2"/>
</dbReference>
<proteinExistence type="inferred from homology"/>
<feature type="non-terminal residue" evidence="3">
    <location>
        <position position="344"/>
    </location>
</feature>
<comment type="similarity">
    <text evidence="1">Belongs to the peptidase S1C family.</text>
</comment>
<feature type="non-terminal residue" evidence="3">
    <location>
        <position position="1"/>
    </location>
</feature>
<dbReference type="InterPro" id="IPR001478">
    <property type="entry name" value="PDZ"/>
</dbReference>
<evidence type="ECO:0000256" key="1">
    <source>
        <dbReference type="ARBA" id="ARBA00010541"/>
    </source>
</evidence>
<sequence>VEFREREIAGTGIVLSKAEDLSSGMAEAIPIDIVKSVTSEIKEKGRVERGWLGVSIEENEEGKVEIIAIEKESPAELAKLKEGDIILKIAREEVASTKMLAKEIRKRKPGKTITLKIERSGKEIDVKVKLGEYSEKYVRIELESKFPRLFFAPKPPKPPLVPKLRALRKLPKPPEPPEPKIFSWGLEHRKYIGIYLEEINRELSEYFGVKEGRGLLVAKITKDSPAEKAGLKVGDVIIKADGIRTQRARDLTGVIQDKEKGERIKLDLLRNKKVRSVEVEIEEERSGFSYSYKYWEDYVDSWDSYSKNLEKQYKKWQDSEEYGKLMKRLNKKLEEIGENYKESA</sequence>
<dbReference type="SUPFAM" id="SSF50156">
    <property type="entry name" value="PDZ domain-like"/>
    <property type="match status" value="2"/>
</dbReference>
<evidence type="ECO:0000313" key="3">
    <source>
        <dbReference type="EMBL" id="GAI06097.1"/>
    </source>
</evidence>
<evidence type="ECO:0000259" key="2">
    <source>
        <dbReference type="PROSITE" id="PS50106"/>
    </source>
</evidence>
<dbReference type="PANTHER" id="PTHR22939">
    <property type="entry name" value="SERINE PROTEASE FAMILY S1C HTRA-RELATED"/>
    <property type="match status" value="1"/>
</dbReference>
<feature type="domain" description="PDZ" evidence="2">
    <location>
        <begin position="36"/>
        <end position="121"/>
    </location>
</feature>
<name>X1KGE0_9ZZZZ</name>
<gene>
    <name evidence="3" type="ORF">S06H3_17290</name>
</gene>
<protein>
    <recommendedName>
        <fullName evidence="2">PDZ domain-containing protein</fullName>
    </recommendedName>
</protein>
<accession>X1KGE0</accession>
<dbReference type="EMBL" id="BARV01008632">
    <property type="protein sequence ID" value="GAI06097.1"/>
    <property type="molecule type" value="Genomic_DNA"/>
</dbReference>
<comment type="caution">
    <text evidence="3">The sequence shown here is derived from an EMBL/GenBank/DDBJ whole genome shotgun (WGS) entry which is preliminary data.</text>
</comment>
<dbReference type="InterPro" id="IPR036034">
    <property type="entry name" value="PDZ_sf"/>
</dbReference>
<dbReference type="AlphaFoldDB" id="X1KGE0"/>
<feature type="domain" description="PDZ" evidence="2">
    <location>
        <begin position="193"/>
        <end position="272"/>
    </location>
</feature>